<dbReference type="STRING" id="329884.A0A4U0X2A1"/>
<dbReference type="GO" id="GO:0004672">
    <property type="term" value="F:protein kinase activity"/>
    <property type="evidence" value="ECO:0007669"/>
    <property type="project" value="InterPro"/>
</dbReference>
<dbReference type="EMBL" id="NAJQ01000468">
    <property type="protein sequence ID" value="TKA69093.1"/>
    <property type="molecule type" value="Genomic_DNA"/>
</dbReference>
<proteinExistence type="predicted"/>
<dbReference type="InterPro" id="IPR011009">
    <property type="entry name" value="Kinase-like_dom_sf"/>
</dbReference>
<evidence type="ECO:0000313" key="3">
    <source>
        <dbReference type="Proteomes" id="UP000309340"/>
    </source>
</evidence>
<dbReference type="Proteomes" id="UP000309340">
    <property type="component" value="Unassembled WGS sequence"/>
</dbReference>
<dbReference type="Gene3D" id="1.10.510.10">
    <property type="entry name" value="Transferase(Phosphotransferase) domain 1"/>
    <property type="match status" value="1"/>
</dbReference>
<keyword evidence="3" id="KW-1185">Reference proteome</keyword>
<evidence type="ECO:0000259" key="1">
    <source>
        <dbReference type="PROSITE" id="PS50011"/>
    </source>
</evidence>
<reference evidence="2 3" key="1">
    <citation type="submission" date="2017-03" db="EMBL/GenBank/DDBJ databases">
        <title>Genomes of endolithic fungi from Antarctica.</title>
        <authorList>
            <person name="Coleine C."/>
            <person name="Masonjones S."/>
            <person name="Stajich J.E."/>
        </authorList>
    </citation>
    <scope>NUCLEOTIDE SEQUENCE [LARGE SCALE GENOMIC DNA]</scope>
    <source>
        <strain evidence="2 3">CCFEE 5184</strain>
    </source>
</reference>
<accession>A0A4U0X2A1</accession>
<dbReference type="AlphaFoldDB" id="A0A4U0X2A1"/>
<name>A0A4U0X2A1_9PEZI</name>
<dbReference type="SUPFAM" id="SSF56112">
    <property type="entry name" value="Protein kinase-like (PK-like)"/>
    <property type="match status" value="1"/>
</dbReference>
<dbReference type="GO" id="GO:0005524">
    <property type="term" value="F:ATP binding"/>
    <property type="evidence" value="ECO:0007669"/>
    <property type="project" value="InterPro"/>
</dbReference>
<dbReference type="InterPro" id="IPR000719">
    <property type="entry name" value="Prot_kinase_dom"/>
</dbReference>
<gene>
    <name evidence="2" type="ORF">B0A55_09836</name>
</gene>
<sequence length="341" mass="38121">MSATTFTNNDNLGAASSKETTSQSNYLFQQLGEGYHATVYLSIAKQTADRILTDHAAGPASRDNRAKTLAKLRENTQALKICRDRLVRGEQMNTIHNEASILGALSKHPHPNVVRLIEADDAGSKKVWYTMPLSSTSTLQQVLNTPWTTGTYKPPAAFGWHICLQMAKAFLYLHHGVLEDGTTVPDWPLVAHRDPVDRNSLFMPWTKDAGGDKCEYPTLIIADFDRAQQLLPAGHPQAGRYEILQAQRKDLDALSFTAECVARRIDEEALMRWSTALANVSQPEAGAIRNEHAFNMLNRFVKAAEKRRETLYQPLPSEFRALFGRSEVTDEELETAFPILK</sequence>
<feature type="domain" description="Protein kinase" evidence="1">
    <location>
        <begin position="25"/>
        <end position="341"/>
    </location>
</feature>
<evidence type="ECO:0000313" key="2">
    <source>
        <dbReference type="EMBL" id="TKA69093.1"/>
    </source>
</evidence>
<protein>
    <recommendedName>
        <fullName evidence="1">Protein kinase domain-containing protein</fullName>
    </recommendedName>
</protein>
<organism evidence="2 3">
    <name type="scientific">Friedmanniomyces simplex</name>
    <dbReference type="NCBI Taxonomy" id="329884"/>
    <lineage>
        <taxon>Eukaryota</taxon>
        <taxon>Fungi</taxon>
        <taxon>Dikarya</taxon>
        <taxon>Ascomycota</taxon>
        <taxon>Pezizomycotina</taxon>
        <taxon>Dothideomycetes</taxon>
        <taxon>Dothideomycetidae</taxon>
        <taxon>Mycosphaerellales</taxon>
        <taxon>Teratosphaeriaceae</taxon>
        <taxon>Friedmanniomyces</taxon>
    </lineage>
</organism>
<comment type="caution">
    <text evidence="2">The sequence shown here is derived from an EMBL/GenBank/DDBJ whole genome shotgun (WGS) entry which is preliminary data.</text>
</comment>
<dbReference type="PROSITE" id="PS50011">
    <property type="entry name" value="PROTEIN_KINASE_DOM"/>
    <property type="match status" value="1"/>
</dbReference>